<accession>A0ABS6G9A4</accession>
<dbReference type="EMBL" id="JAHLQK010000006">
    <property type="protein sequence ID" value="MBU5677956.1"/>
    <property type="molecule type" value="Genomic_DNA"/>
</dbReference>
<keyword evidence="2" id="KW-0521">NADP</keyword>
<gene>
    <name evidence="4" type="primary">rfbD</name>
    <name evidence="4" type="ORF">KQI88_16175</name>
</gene>
<sequence length="274" mass="31215">MKICILGGSGQLGYELSKDLEKLDFDIVSLRRKDLDITNLDSCYEILNSIRPEFVIHAAAYTDIDGCEKTPDLAYSVNTNGTENITKAVEKIGTKLIYVSTDHVFDGVKGSSYNEYDTPNPINVYGMSKYNGELIVKKNLEKYFIVRTSSIFGHRSKNLIKAITNLTNTNTILNIISDQKRSPTYSADFSTALIQLLNNEDYGIYHLVNKGSCSWYEFVQYIFKIKEMEVKVVPINSKDLQLMAKRPENISLNNSSYIRLRSWEEAVEEYLTFT</sequence>
<feature type="domain" description="RmlD-like substrate binding" evidence="3">
    <location>
        <begin position="1"/>
        <end position="271"/>
    </location>
</feature>
<evidence type="ECO:0000256" key="2">
    <source>
        <dbReference type="RuleBase" id="RU364082"/>
    </source>
</evidence>
<reference evidence="4 5" key="1">
    <citation type="submission" date="2021-06" db="EMBL/GenBank/DDBJ databases">
        <authorList>
            <person name="Sun Q."/>
            <person name="Li D."/>
        </authorList>
    </citation>
    <scope>NUCLEOTIDE SEQUENCE [LARGE SCALE GENOMIC DNA]</scope>
    <source>
        <strain evidence="4 5">MSJ-5</strain>
    </source>
</reference>
<dbReference type="CDD" id="cd05254">
    <property type="entry name" value="dTDP_HR_like_SDR_e"/>
    <property type="match status" value="1"/>
</dbReference>
<keyword evidence="2 4" id="KW-0560">Oxidoreductase</keyword>
<dbReference type="RefSeq" id="WP_216419093.1">
    <property type="nucleotide sequence ID" value="NZ_JAHLQK010000006.1"/>
</dbReference>
<comment type="caution">
    <text evidence="4">The sequence shown here is derived from an EMBL/GenBank/DDBJ whole genome shotgun (WGS) entry which is preliminary data.</text>
</comment>
<keyword evidence="5" id="KW-1185">Reference proteome</keyword>
<dbReference type="InterPro" id="IPR005913">
    <property type="entry name" value="dTDP_dehydrorham_reduct"/>
</dbReference>
<protein>
    <recommendedName>
        <fullName evidence="2">dTDP-4-dehydrorhamnose reductase</fullName>
        <ecNumber evidence="2">1.1.1.133</ecNumber>
    </recommendedName>
</protein>
<dbReference type="PANTHER" id="PTHR10491:SF4">
    <property type="entry name" value="METHIONINE ADENOSYLTRANSFERASE 2 SUBUNIT BETA"/>
    <property type="match status" value="1"/>
</dbReference>
<comment type="function">
    <text evidence="2">Catalyzes the reduction of dTDP-6-deoxy-L-lyxo-4-hexulose to yield dTDP-L-rhamnose.</text>
</comment>
<evidence type="ECO:0000313" key="4">
    <source>
        <dbReference type="EMBL" id="MBU5677956.1"/>
    </source>
</evidence>
<dbReference type="InterPro" id="IPR029903">
    <property type="entry name" value="RmlD-like-bd"/>
</dbReference>
<comment type="similarity">
    <text evidence="1 2">Belongs to the dTDP-4-dehydrorhamnose reductase family.</text>
</comment>
<organism evidence="4 5">
    <name type="scientific">Alkaliphilus flagellatus</name>
    <dbReference type="NCBI Taxonomy" id="2841507"/>
    <lineage>
        <taxon>Bacteria</taxon>
        <taxon>Bacillati</taxon>
        <taxon>Bacillota</taxon>
        <taxon>Clostridia</taxon>
        <taxon>Peptostreptococcales</taxon>
        <taxon>Natronincolaceae</taxon>
        <taxon>Alkaliphilus</taxon>
    </lineage>
</organism>
<dbReference type="GO" id="GO:0008831">
    <property type="term" value="F:dTDP-4-dehydrorhamnose reductase activity"/>
    <property type="evidence" value="ECO:0007669"/>
    <property type="project" value="UniProtKB-EC"/>
</dbReference>
<evidence type="ECO:0000256" key="1">
    <source>
        <dbReference type="ARBA" id="ARBA00010944"/>
    </source>
</evidence>
<dbReference type="EC" id="1.1.1.133" evidence="2"/>
<dbReference type="Proteomes" id="UP000779508">
    <property type="component" value="Unassembled WGS sequence"/>
</dbReference>
<dbReference type="Pfam" id="PF04321">
    <property type="entry name" value="RmlD_sub_bind"/>
    <property type="match status" value="1"/>
</dbReference>
<name>A0ABS6G9A4_9FIRM</name>
<evidence type="ECO:0000259" key="3">
    <source>
        <dbReference type="Pfam" id="PF04321"/>
    </source>
</evidence>
<proteinExistence type="inferred from homology"/>
<dbReference type="NCBIfam" id="TIGR01214">
    <property type="entry name" value="rmlD"/>
    <property type="match status" value="1"/>
</dbReference>
<dbReference type="PANTHER" id="PTHR10491">
    <property type="entry name" value="DTDP-4-DEHYDRORHAMNOSE REDUCTASE"/>
    <property type="match status" value="1"/>
</dbReference>
<comment type="pathway">
    <text evidence="2">Carbohydrate biosynthesis; dTDP-L-rhamnose biosynthesis.</text>
</comment>
<evidence type="ECO:0000313" key="5">
    <source>
        <dbReference type="Proteomes" id="UP000779508"/>
    </source>
</evidence>